<accession>A0A8H3GAI3</accession>
<keyword evidence="4" id="KW-0067">ATP-binding</keyword>
<dbReference type="Proteomes" id="UP000664203">
    <property type="component" value="Unassembled WGS sequence"/>
</dbReference>
<comment type="caution">
    <text evidence="7">The sequence shown here is derived from an EMBL/GenBank/DDBJ whole genome shotgun (WGS) entry which is preliminary data.</text>
</comment>
<evidence type="ECO:0000256" key="4">
    <source>
        <dbReference type="ARBA" id="ARBA00022840"/>
    </source>
</evidence>
<dbReference type="Pfam" id="PF13087">
    <property type="entry name" value="AAA_12"/>
    <property type="match status" value="1"/>
</dbReference>
<evidence type="ECO:0000256" key="2">
    <source>
        <dbReference type="ARBA" id="ARBA00022801"/>
    </source>
</evidence>
<evidence type="ECO:0000259" key="6">
    <source>
        <dbReference type="Pfam" id="PF13087"/>
    </source>
</evidence>
<proteinExistence type="predicted"/>
<feature type="region of interest" description="Disordered" evidence="5">
    <location>
        <begin position="291"/>
        <end position="313"/>
    </location>
</feature>
<gene>
    <name evidence="7" type="ORF">ALECFALPRED_007445</name>
</gene>
<keyword evidence="8" id="KW-1185">Reference proteome</keyword>
<dbReference type="EMBL" id="CAJPDR010000493">
    <property type="protein sequence ID" value="CAF9937889.1"/>
    <property type="molecule type" value="Genomic_DNA"/>
</dbReference>
<keyword evidence="1" id="KW-0547">Nucleotide-binding</keyword>
<dbReference type="InterPro" id="IPR050534">
    <property type="entry name" value="Coronavir_polyprotein_1ab"/>
</dbReference>
<evidence type="ECO:0000313" key="7">
    <source>
        <dbReference type="EMBL" id="CAF9937889.1"/>
    </source>
</evidence>
<keyword evidence="2" id="KW-0378">Hydrolase</keyword>
<dbReference type="SUPFAM" id="SSF52540">
    <property type="entry name" value="P-loop containing nucleoside triphosphate hydrolases"/>
    <property type="match status" value="1"/>
</dbReference>
<reference evidence="7" key="1">
    <citation type="submission" date="2021-03" db="EMBL/GenBank/DDBJ databases">
        <authorList>
            <person name="Tagirdzhanova G."/>
        </authorList>
    </citation>
    <scope>NUCLEOTIDE SEQUENCE</scope>
</reference>
<evidence type="ECO:0000256" key="3">
    <source>
        <dbReference type="ARBA" id="ARBA00022806"/>
    </source>
</evidence>
<dbReference type="GO" id="GO:0043139">
    <property type="term" value="F:5'-3' DNA helicase activity"/>
    <property type="evidence" value="ECO:0007669"/>
    <property type="project" value="TreeGrafter"/>
</dbReference>
<dbReference type="GO" id="GO:0016787">
    <property type="term" value="F:hydrolase activity"/>
    <property type="evidence" value="ECO:0007669"/>
    <property type="project" value="UniProtKB-KW"/>
</dbReference>
<dbReference type="OrthoDB" id="6513042at2759"/>
<name>A0A8H3GAI3_9LECA</name>
<dbReference type="InterPro" id="IPR041679">
    <property type="entry name" value="DNA2/NAM7-like_C"/>
</dbReference>
<dbReference type="PANTHER" id="PTHR43788">
    <property type="entry name" value="DNA2/NAM7 HELICASE FAMILY MEMBER"/>
    <property type="match status" value="1"/>
</dbReference>
<dbReference type="Gene3D" id="3.40.50.300">
    <property type="entry name" value="P-loop containing nucleotide triphosphate hydrolases"/>
    <property type="match status" value="1"/>
</dbReference>
<feature type="region of interest" description="Disordered" evidence="5">
    <location>
        <begin position="142"/>
        <end position="165"/>
    </location>
</feature>
<sequence>MGMLKAFLGFGVNGGHIAVVTGYALQFEKIQEQLRRLQLADPHRGWKQINLLTANTVQAEEYEIVILSLVKTKGKRGYLGEKKWANLVCTRHREAMYFIGNWDFWTSKNASGNTWLDKILYRIRDSFGRKSLTGGRPEFVVHGQPASSVTGRALPPTSPKTTVSAPGPSIAMSLAAVPAAVPVPVPAPAPAPAPVSPPVSPPVAASLRARARTLTLPPSSSKPTRQDVDVRVVELKEKIAVAKSDNADARTTLLEERERKMREHEEVMRRMMREHEEMMRRKAEEFTAAMKKLKDEGRSSDGALEDDLRRLQG</sequence>
<keyword evidence="3" id="KW-0347">Helicase</keyword>
<dbReference type="PANTHER" id="PTHR43788:SF8">
    <property type="entry name" value="DNA-BINDING PROTEIN SMUBP-2"/>
    <property type="match status" value="1"/>
</dbReference>
<evidence type="ECO:0000256" key="1">
    <source>
        <dbReference type="ARBA" id="ARBA00022741"/>
    </source>
</evidence>
<dbReference type="GO" id="GO:0005524">
    <property type="term" value="F:ATP binding"/>
    <property type="evidence" value="ECO:0007669"/>
    <property type="project" value="UniProtKB-KW"/>
</dbReference>
<organism evidence="7 8">
    <name type="scientific">Alectoria fallacina</name>
    <dbReference type="NCBI Taxonomy" id="1903189"/>
    <lineage>
        <taxon>Eukaryota</taxon>
        <taxon>Fungi</taxon>
        <taxon>Dikarya</taxon>
        <taxon>Ascomycota</taxon>
        <taxon>Pezizomycotina</taxon>
        <taxon>Lecanoromycetes</taxon>
        <taxon>OSLEUM clade</taxon>
        <taxon>Lecanoromycetidae</taxon>
        <taxon>Lecanorales</taxon>
        <taxon>Lecanorineae</taxon>
        <taxon>Parmeliaceae</taxon>
        <taxon>Alectoria</taxon>
    </lineage>
</organism>
<dbReference type="InterPro" id="IPR027417">
    <property type="entry name" value="P-loop_NTPase"/>
</dbReference>
<feature type="domain" description="DNA2/NAM7 helicase-like C-terminal" evidence="6">
    <location>
        <begin position="4"/>
        <end position="101"/>
    </location>
</feature>
<dbReference type="AlphaFoldDB" id="A0A8H3GAI3"/>
<evidence type="ECO:0000256" key="5">
    <source>
        <dbReference type="SAM" id="MobiDB-lite"/>
    </source>
</evidence>
<evidence type="ECO:0000313" key="8">
    <source>
        <dbReference type="Proteomes" id="UP000664203"/>
    </source>
</evidence>
<protein>
    <recommendedName>
        <fullName evidence="6">DNA2/NAM7 helicase-like C-terminal domain-containing protein</fullName>
    </recommendedName>
</protein>